<evidence type="ECO:0000313" key="1">
    <source>
        <dbReference type="EMBL" id="MBB4933190.1"/>
    </source>
</evidence>
<accession>A0A7W7RJM5</accession>
<sequence length="100" mass="11062">MPETIELRATLVQVVKGGEPDECGFSLSDVRSPHALSYFGPGCACGRTVLLFELWERLEHLDLFSRGTDLWLRTVPPDWPDPLPDGATLLEEHTVMVGIG</sequence>
<organism evidence="1 2">
    <name type="scientific">Lipingzhangella halophila</name>
    <dbReference type="NCBI Taxonomy" id="1783352"/>
    <lineage>
        <taxon>Bacteria</taxon>
        <taxon>Bacillati</taxon>
        <taxon>Actinomycetota</taxon>
        <taxon>Actinomycetes</taxon>
        <taxon>Streptosporangiales</taxon>
        <taxon>Nocardiopsidaceae</taxon>
        <taxon>Lipingzhangella</taxon>
    </lineage>
</organism>
<comment type="caution">
    <text evidence="1">The sequence shown here is derived from an EMBL/GenBank/DDBJ whole genome shotgun (WGS) entry which is preliminary data.</text>
</comment>
<dbReference type="AlphaFoldDB" id="A0A7W7RJM5"/>
<name>A0A7W7RJM5_9ACTN</name>
<proteinExistence type="predicted"/>
<dbReference type="RefSeq" id="WP_184580841.1">
    <property type="nucleotide sequence ID" value="NZ_JACHJT010000001.1"/>
</dbReference>
<evidence type="ECO:0000313" key="2">
    <source>
        <dbReference type="Proteomes" id="UP000523007"/>
    </source>
</evidence>
<dbReference type="Proteomes" id="UP000523007">
    <property type="component" value="Unassembled WGS sequence"/>
</dbReference>
<protein>
    <submittedName>
        <fullName evidence="1">Uncharacterized protein</fullName>
    </submittedName>
</protein>
<keyword evidence="2" id="KW-1185">Reference proteome</keyword>
<dbReference type="EMBL" id="JACHJT010000001">
    <property type="protein sequence ID" value="MBB4933190.1"/>
    <property type="molecule type" value="Genomic_DNA"/>
</dbReference>
<gene>
    <name evidence="1" type="ORF">F4561_004010</name>
</gene>
<reference evidence="1 2" key="1">
    <citation type="submission" date="2020-08" db="EMBL/GenBank/DDBJ databases">
        <title>Sequencing the genomes of 1000 actinobacteria strains.</title>
        <authorList>
            <person name="Klenk H.-P."/>
        </authorList>
    </citation>
    <scope>NUCLEOTIDE SEQUENCE [LARGE SCALE GENOMIC DNA]</scope>
    <source>
        <strain evidence="1 2">DSM 102030</strain>
    </source>
</reference>